<reference evidence="5" key="1">
    <citation type="submission" date="2022-06" db="EMBL/GenBank/DDBJ databases">
        <title>Ornithinimicrobium HY1793.</title>
        <authorList>
            <person name="Huang Y."/>
        </authorList>
    </citation>
    <scope>NUCLEOTIDE SEQUENCE</scope>
    <source>
        <strain evidence="5">HY1793</strain>
    </source>
</reference>
<name>A0ABY4YXH8_9MICO</name>
<evidence type="ECO:0000259" key="4">
    <source>
        <dbReference type="PROSITE" id="PS51371"/>
    </source>
</evidence>
<sequence>MSADVTEVADFLASRAPFRELPRALLQTLVRQTAIRYVRRGTRILSVGETNEVMFVLRSGAVDITDGDGGLVERSEPGTCFGMSTLVERAPSRYDFTAIEDSLLLVVPAETFHATCERDEGFGAYFTSAHTARLRRAVALLHTTDRGGAVLRTSVGDLVRRAPVTAAPGDSIRAAAQLMAAERVSSVLVQQDGRLVGIVTDRDLRTRVLAEGRDPEGPVAEVMTPEPATARIDALAFEALMEMVERKIHHLPVLDRAGGVVGLISGTDLMRLEHNNPVYLVADIEAASDVAALASLGTRIPVIVDQLVAEDATAQDIGRVVTSLGDAIERRLLVLAETELGPPPVPYCWVVLGSQARHEQGLASDQDNALVIADEMTREHDHYFAALAQRVSAGLVECGYPLCPGDVMATNPRWRASVATWRAHFDRWLDTPEPQAVLNGSIFFDMRPLHGAVDLVEDLRADVLARTRHADLFLAYLARHAVGRRPPIGFFRGLVLEREGRHRDRLDLKAGGVGAVVELARVHALLGGLPEVNSHARIDAAARAGSISAGLAAELIDALEFVAYLRMRHQGHAVRSGREPDNFVDPATLTDFERRHLRDAFRIIRAAQQALLQRLPLENLS</sequence>
<evidence type="ECO:0000313" key="6">
    <source>
        <dbReference type="Proteomes" id="UP001056455"/>
    </source>
</evidence>
<dbReference type="PANTHER" id="PTHR48108:SF31">
    <property type="entry name" value="CBS DOMAIN AND CYCLIC NUCLEOTIDE-REGULATED NUCLEOTIDYLTRANSFERASE"/>
    <property type="match status" value="1"/>
</dbReference>
<dbReference type="Pfam" id="PF00571">
    <property type="entry name" value="CBS"/>
    <property type="match status" value="2"/>
</dbReference>
<evidence type="ECO:0000259" key="3">
    <source>
        <dbReference type="PROSITE" id="PS50042"/>
    </source>
</evidence>
<dbReference type="InterPro" id="IPR018821">
    <property type="entry name" value="DUF294_put_nucleoTrafse_sb-bd"/>
</dbReference>
<dbReference type="Pfam" id="PF10335">
    <property type="entry name" value="DUF294_C"/>
    <property type="match status" value="1"/>
</dbReference>
<accession>A0ABY4YXH8</accession>
<dbReference type="Pfam" id="PF00027">
    <property type="entry name" value="cNMP_binding"/>
    <property type="match status" value="1"/>
</dbReference>
<keyword evidence="2" id="KW-0129">CBS domain</keyword>
<dbReference type="InterPro" id="IPR000644">
    <property type="entry name" value="CBS_dom"/>
</dbReference>
<dbReference type="SUPFAM" id="SSF51206">
    <property type="entry name" value="cAMP-binding domain-like"/>
    <property type="match status" value="1"/>
</dbReference>
<dbReference type="CDD" id="cd04587">
    <property type="entry name" value="CBS_pair_CAP-ED_NT_Pol-beta-like_DUF294_assoc"/>
    <property type="match status" value="1"/>
</dbReference>
<dbReference type="CDD" id="cd05401">
    <property type="entry name" value="NT_GlnE_GlnD_like"/>
    <property type="match status" value="1"/>
</dbReference>
<protein>
    <submittedName>
        <fullName evidence="5">DUF294 nucleotidyltransferase-like domain-containing protein</fullName>
    </submittedName>
</protein>
<dbReference type="PROSITE" id="PS51371">
    <property type="entry name" value="CBS"/>
    <property type="match status" value="2"/>
</dbReference>
<dbReference type="InterPro" id="IPR000595">
    <property type="entry name" value="cNMP-bd_dom"/>
</dbReference>
<dbReference type="Gene3D" id="2.60.120.10">
    <property type="entry name" value="Jelly Rolls"/>
    <property type="match status" value="1"/>
</dbReference>
<dbReference type="Pfam" id="PF03445">
    <property type="entry name" value="DUF294"/>
    <property type="match status" value="1"/>
</dbReference>
<dbReference type="PANTHER" id="PTHR48108">
    <property type="entry name" value="CBS DOMAIN-CONTAINING PROTEIN CBSX2, CHLOROPLASTIC"/>
    <property type="match status" value="1"/>
</dbReference>
<dbReference type="SUPFAM" id="SSF54631">
    <property type="entry name" value="CBS-domain pair"/>
    <property type="match status" value="1"/>
</dbReference>
<gene>
    <name evidence="5" type="ORF">NF556_03925</name>
</gene>
<evidence type="ECO:0000256" key="2">
    <source>
        <dbReference type="PROSITE-ProRule" id="PRU00703"/>
    </source>
</evidence>
<organism evidence="5 6">
    <name type="scientific">Ornithinimicrobium faecis</name>
    <dbReference type="NCBI Taxonomy" id="2934158"/>
    <lineage>
        <taxon>Bacteria</taxon>
        <taxon>Bacillati</taxon>
        <taxon>Actinomycetota</taxon>
        <taxon>Actinomycetes</taxon>
        <taxon>Micrococcales</taxon>
        <taxon>Ornithinimicrobiaceae</taxon>
        <taxon>Ornithinimicrobium</taxon>
    </lineage>
</organism>
<dbReference type="SMART" id="SM00116">
    <property type="entry name" value="CBS"/>
    <property type="match status" value="2"/>
</dbReference>
<dbReference type="PROSITE" id="PS50042">
    <property type="entry name" value="CNMP_BINDING_3"/>
    <property type="match status" value="1"/>
</dbReference>
<dbReference type="Gene3D" id="3.10.580.10">
    <property type="entry name" value="CBS-domain"/>
    <property type="match status" value="1"/>
</dbReference>
<feature type="domain" description="CBS" evidence="4">
    <location>
        <begin position="159"/>
        <end position="216"/>
    </location>
</feature>
<keyword evidence="6" id="KW-1185">Reference proteome</keyword>
<dbReference type="EMBL" id="CP099489">
    <property type="protein sequence ID" value="USQ80817.1"/>
    <property type="molecule type" value="Genomic_DNA"/>
</dbReference>
<dbReference type="InterPro" id="IPR051462">
    <property type="entry name" value="CBS_domain-containing"/>
</dbReference>
<proteinExistence type="predicted"/>
<dbReference type="Proteomes" id="UP001056455">
    <property type="component" value="Chromosome"/>
</dbReference>
<keyword evidence="1" id="KW-0677">Repeat</keyword>
<dbReference type="InterPro" id="IPR005105">
    <property type="entry name" value="GlnD_Uridyltrans_N"/>
</dbReference>
<evidence type="ECO:0000313" key="5">
    <source>
        <dbReference type="EMBL" id="USQ80817.1"/>
    </source>
</evidence>
<dbReference type="InterPro" id="IPR014710">
    <property type="entry name" value="RmlC-like_jellyroll"/>
</dbReference>
<feature type="domain" description="CBS" evidence="4">
    <location>
        <begin position="223"/>
        <end position="280"/>
    </location>
</feature>
<dbReference type="CDD" id="cd00038">
    <property type="entry name" value="CAP_ED"/>
    <property type="match status" value="1"/>
</dbReference>
<evidence type="ECO:0000256" key="1">
    <source>
        <dbReference type="ARBA" id="ARBA00022737"/>
    </source>
</evidence>
<feature type="domain" description="Cyclic nucleotide-binding" evidence="3">
    <location>
        <begin position="17"/>
        <end position="112"/>
    </location>
</feature>
<dbReference type="InterPro" id="IPR046342">
    <property type="entry name" value="CBS_dom_sf"/>
</dbReference>
<dbReference type="InterPro" id="IPR018490">
    <property type="entry name" value="cNMP-bd_dom_sf"/>
</dbReference>
<dbReference type="RefSeq" id="WP_252594205.1">
    <property type="nucleotide sequence ID" value="NZ_CP099489.1"/>
</dbReference>